<evidence type="ECO:0000259" key="3">
    <source>
        <dbReference type="Pfam" id="PF01467"/>
    </source>
</evidence>
<comment type="caution">
    <text evidence="4">The sequence shown here is derived from an EMBL/GenBank/DDBJ whole genome shotgun (WGS) entry which is preliminary data.</text>
</comment>
<evidence type="ECO:0000256" key="1">
    <source>
        <dbReference type="ARBA" id="ARBA00022679"/>
    </source>
</evidence>
<protein>
    <recommendedName>
        <fullName evidence="3">Cytidyltransferase-like domain-containing protein</fullName>
    </recommendedName>
</protein>
<evidence type="ECO:0000256" key="2">
    <source>
        <dbReference type="ARBA" id="ARBA00022695"/>
    </source>
</evidence>
<feature type="domain" description="Cytidyltransferase-like" evidence="3">
    <location>
        <begin position="17"/>
        <end position="142"/>
    </location>
</feature>
<dbReference type="PANTHER" id="PTHR43793:SF1">
    <property type="entry name" value="FAD SYNTHASE"/>
    <property type="match status" value="1"/>
</dbReference>
<dbReference type="InterPro" id="IPR004821">
    <property type="entry name" value="Cyt_trans-like"/>
</dbReference>
<keyword evidence="2" id="KW-0548">Nucleotidyltransferase</keyword>
<dbReference type="EMBL" id="BART01001908">
    <property type="protein sequence ID" value="GAG73893.1"/>
    <property type="molecule type" value="Genomic_DNA"/>
</dbReference>
<dbReference type="GO" id="GO:0016779">
    <property type="term" value="F:nucleotidyltransferase activity"/>
    <property type="evidence" value="ECO:0007669"/>
    <property type="project" value="UniProtKB-KW"/>
</dbReference>
<sequence>MYKYRKRNVGYAFVVGDLLHYGQLHFLKECKNHCDFLIVGVYTDELTESYKRRPIIPFEERIELIQALKPVDMVVTVHNRNCAPMLKKLKEDGWKIKYLFHGTDWDPEVDEDLRKSRDFIESIGGQLIQPEYYEGRTTTSIIKEVLRRYENGENVIGNQGNS</sequence>
<evidence type="ECO:0000313" key="4">
    <source>
        <dbReference type="EMBL" id="GAG73893.1"/>
    </source>
</evidence>
<gene>
    <name evidence="4" type="ORF">S01H4_06264</name>
</gene>
<proteinExistence type="predicted"/>
<dbReference type="PANTHER" id="PTHR43793">
    <property type="entry name" value="FAD SYNTHASE"/>
    <property type="match status" value="1"/>
</dbReference>
<dbReference type="AlphaFoldDB" id="X1ANI9"/>
<name>X1ANI9_9ZZZZ</name>
<keyword evidence="1" id="KW-0808">Transferase</keyword>
<dbReference type="Pfam" id="PF01467">
    <property type="entry name" value="CTP_transf_like"/>
    <property type="match status" value="1"/>
</dbReference>
<reference evidence="4" key="1">
    <citation type="journal article" date="2014" name="Front. Microbiol.">
        <title>High frequency of phylogenetically diverse reductive dehalogenase-homologous genes in deep subseafloor sedimentary metagenomes.</title>
        <authorList>
            <person name="Kawai M."/>
            <person name="Futagami T."/>
            <person name="Toyoda A."/>
            <person name="Takaki Y."/>
            <person name="Nishi S."/>
            <person name="Hori S."/>
            <person name="Arai W."/>
            <person name="Tsubouchi T."/>
            <person name="Morono Y."/>
            <person name="Uchiyama I."/>
            <person name="Ito T."/>
            <person name="Fujiyama A."/>
            <person name="Inagaki F."/>
            <person name="Takami H."/>
        </authorList>
    </citation>
    <scope>NUCLEOTIDE SEQUENCE</scope>
    <source>
        <strain evidence="4">Expedition CK06-06</strain>
    </source>
</reference>
<dbReference type="Gene3D" id="3.40.50.620">
    <property type="entry name" value="HUPs"/>
    <property type="match status" value="1"/>
</dbReference>
<dbReference type="InterPro" id="IPR050385">
    <property type="entry name" value="Archaeal_FAD_synthase"/>
</dbReference>
<accession>X1ANI9</accession>
<organism evidence="4">
    <name type="scientific">marine sediment metagenome</name>
    <dbReference type="NCBI Taxonomy" id="412755"/>
    <lineage>
        <taxon>unclassified sequences</taxon>
        <taxon>metagenomes</taxon>
        <taxon>ecological metagenomes</taxon>
    </lineage>
</organism>
<dbReference type="InterPro" id="IPR014729">
    <property type="entry name" value="Rossmann-like_a/b/a_fold"/>
</dbReference>
<dbReference type="NCBIfam" id="TIGR00125">
    <property type="entry name" value="cyt_tran_rel"/>
    <property type="match status" value="1"/>
</dbReference>
<dbReference type="SUPFAM" id="SSF52374">
    <property type="entry name" value="Nucleotidylyl transferase"/>
    <property type="match status" value="1"/>
</dbReference>